<feature type="compositionally biased region" description="Low complexity" evidence="1">
    <location>
        <begin position="473"/>
        <end position="484"/>
    </location>
</feature>
<dbReference type="Proteomes" id="UP001213504">
    <property type="component" value="Chromosome"/>
</dbReference>
<feature type="region of interest" description="Disordered" evidence="1">
    <location>
        <begin position="417"/>
        <end position="516"/>
    </location>
</feature>
<sequence>MTLTLRGDAATPAAGLVPLPAGSRSRLTRSQWWGIGLFGGLAAGYLAVGAYLYLVVGYINPDASSRVGNAGFTIWSRDPHLGAIGFVWNPLPSLVEIPLVELSSRWPLSLWPELRRVGFAGAVMSALFMAGAGWQVRRIALDYGSGRVLLWIAVTAFAVNPMIILYAGMGMSEAPFLFFLLWTCRRILLWLNRSRVLDLVVAGVALGLAYLTRYEALPAAAGVAVGVFVVSAWRHRPDGVLGLDGWRAAAPFGVHDATIVAMPVAFAFVVWAGLGWLLDGNAFSQFSSQYGNSAQVEAAGIVSAQDVGTGPLAEVILGNLLGMQPLLFAVLPIVAWIAVRLRRVDAAVPAVIFGAVLLFQMSAVILGSTFGWFRFYLVATPLVVVAVLVACGPARRRLPDMRTPLLPEVRGAQATSLEGSGDLRTVRTRRSLSSDRTSLLPEVRGAQATSHEGPPPTRRSLSSDRSLRRSGPRRSLSSDRTSLLPEVRGALATSHEGSGEQFAKRPRRSLSSDRSLRRSCVERTTLTTLMALVLATSLPVTASSMLNPALGKEEYGLRSAFWPDRYPPSDFWFYWFGDVSGNVAAWLDDQHLPEGSVLVDTFGVSRVWLESEHPEQFVVRSDFDFFAKLNQPVEQGVQYILTQRPTGLGSLDAINVRYPTLWDDGAGIATVAMTVTTPTGKPQFRLYRIKGSG</sequence>
<feature type="transmembrane region" description="Helical" evidence="2">
    <location>
        <begin position="254"/>
        <end position="278"/>
    </location>
</feature>
<dbReference type="EC" id="2.4.-.-" evidence="3"/>
<organism evidence="3 4">
    <name type="scientific">Gordonia hongkongensis</name>
    <dbReference type="NCBI Taxonomy" id="1701090"/>
    <lineage>
        <taxon>Bacteria</taxon>
        <taxon>Bacillati</taxon>
        <taxon>Actinomycetota</taxon>
        <taxon>Actinomycetes</taxon>
        <taxon>Mycobacteriales</taxon>
        <taxon>Gordoniaceae</taxon>
        <taxon>Gordonia</taxon>
    </lineage>
</organism>
<gene>
    <name evidence="3" type="ORF">P9A14_05225</name>
</gene>
<evidence type="ECO:0000313" key="4">
    <source>
        <dbReference type="Proteomes" id="UP001213504"/>
    </source>
</evidence>
<evidence type="ECO:0000256" key="1">
    <source>
        <dbReference type="SAM" id="MobiDB-lite"/>
    </source>
</evidence>
<feature type="transmembrane region" description="Helical" evidence="2">
    <location>
        <begin position="117"/>
        <end position="136"/>
    </location>
</feature>
<evidence type="ECO:0000256" key="2">
    <source>
        <dbReference type="SAM" id="Phobius"/>
    </source>
</evidence>
<keyword evidence="2" id="KW-0472">Membrane</keyword>
<protein>
    <submittedName>
        <fullName evidence="3">Glycosyltransferase family 39 protein</fullName>
        <ecNumber evidence="3">2.4.-.-</ecNumber>
    </submittedName>
</protein>
<dbReference type="RefSeq" id="WP_242696999.1">
    <property type="nucleotide sequence ID" value="NZ_CP121270.1"/>
</dbReference>
<keyword evidence="3" id="KW-0328">Glycosyltransferase</keyword>
<keyword evidence="2" id="KW-0812">Transmembrane</keyword>
<dbReference type="GO" id="GO:0016757">
    <property type="term" value="F:glycosyltransferase activity"/>
    <property type="evidence" value="ECO:0007669"/>
    <property type="project" value="UniProtKB-KW"/>
</dbReference>
<feature type="transmembrane region" description="Helical" evidence="2">
    <location>
        <begin position="316"/>
        <end position="339"/>
    </location>
</feature>
<reference evidence="3" key="1">
    <citation type="submission" date="2023-04" db="EMBL/GenBank/DDBJ databases">
        <title>Complete genome sequence of a phthalic acid esters degrading bacterial strain.</title>
        <authorList>
            <person name="Weng L."/>
            <person name="Jia Y."/>
            <person name="Ren L."/>
        </authorList>
    </citation>
    <scope>NUCLEOTIDE SEQUENCE</scope>
    <source>
        <strain evidence="3">RL-LY01</strain>
    </source>
</reference>
<accession>A0AAX3TAC6</accession>
<keyword evidence="2" id="KW-1133">Transmembrane helix</keyword>
<feature type="transmembrane region" description="Helical" evidence="2">
    <location>
        <begin position="148"/>
        <end position="168"/>
    </location>
</feature>
<dbReference type="AlphaFoldDB" id="A0AAX3TAC6"/>
<dbReference type="EMBL" id="CP121270">
    <property type="protein sequence ID" value="WFP25917.1"/>
    <property type="molecule type" value="Genomic_DNA"/>
</dbReference>
<keyword evidence="3" id="KW-0808">Transferase</keyword>
<feature type="transmembrane region" description="Helical" evidence="2">
    <location>
        <begin position="32"/>
        <end position="54"/>
    </location>
</feature>
<proteinExistence type="predicted"/>
<feature type="transmembrane region" description="Helical" evidence="2">
    <location>
        <begin position="217"/>
        <end position="233"/>
    </location>
</feature>
<feature type="transmembrane region" description="Helical" evidence="2">
    <location>
        <begin position="346"/>
        <end position="366"/>
    </location>
</feature>
<feature type="transmembrane region" description="Helical" evidence="2">
    <location>
        <begin position="372"/>
        <end position="392"/>
    </location>
</feature>
<evidence type="ECO:0000313" key="3">
    <source>
        <dbReference type="EMBL" id="WFP25917.1"/>
    </source>
</evidence>
<name>A0AAX3TAC6_9ACTN</name>